<feature type="compositionally biased region" description="Basic and acidic residues" evidence="1">
    <location>
        <begin position="12"/>
        <end position="29"/>
    </location>
</feature>
<proteinExistence type="predicted"/>
<organism evidence="2 3">
    <name type="scientific">Heterostelium pallidum (strain ATCC 26659 / Pp 5 / PN500)</name>
    <name type="common">Cellular slime mold</name>
    <name type="synonym">Polysphondylium pallidum</name>
    <dbReference type="NCBI Taxonomy" id="670386"/>
    <lineage>
        <taxon>Eukaryota</taxon>
        <taxon>Amoebozoa</taxon>
        <taxon>Evosea</taxon>
        <taxon>Eumycetozoa</taxon>
        <taxon>Dictyostelia</taxon>
        <taxon>Acytosteliales</taxon>
        <taxon>Acytosteliaceae</taxon>
        <taxon>Heterostelium</taxon>
    </lineage>
</organism>
<feature type="region of interest" description="Disordered" evidence="1">
    <location>
        <begin position="1"/>
        <end position="37"/>
    </location>
</feature>
<comment type="caution">
    <text evidence="2">The sequence shown here is derived from an EMBL/GenBank/DDBJ whole genome shotgun (WGS) entry which is preliminary data.</text>
</comment>
<protein>
    <submittedName>
        <fullName evidence="2">Uncharacterized protein</fullName>
    </submittedName>
</protein>
<accession>D3AX44</accession>
<dbReference type="AlphaFoldDB" id="D3AX44"/>
<dbReference type="GeneID" id="31356204"/>
<name>D3AX44_HETP5</name>
<dbReference type="RefSeq" id="XP_020438218.1">
    <property type="nucleotide sequence ID" value="XM_020571695.1"/>
</dbReference>
<reference evidence="2 3" key="1">
    <citation type="journal article" date="2011" name="Genome Res.">
        <title>Phylogeny-wide analysis of social amoeba genomes highlights ancient origins for complex intercellular communication.</title>
        <authorList>
            <person name="Heidel A.J."/>
            <person name="Lawal H.M."/>
            <person name="Felder M."/>
            <person name="Schilde C."/>
            <person name="Helps N.R."/>
            <person name="Tunggal B."/>
            <person name="Rivero F."/>
            <person name="John U."/>
            <person name="Schleicher M."/>
            <person name="Eichinger L."/>
            <person name="Platzer M."/>
            <person name="Noegel A.A."/>
            <person name="Schaap P."/>
            <person name="Gloeckner G."/>
        </authorList>
    </citation>
    <scope>NUCLEOTIDE SEQUENCE [LARGE SCALE GENOMIC DNA]</scope>
    <source>
        <strain evidence="3">ATCC 26659 / Pp 5 / PN500</strain>
    </source>
</reference>
<dbReference type="EMBL" id="ADBJ01000003">
    <property type="protein sequence ID" value="EFA86113.1"/>
    <property type="molecule type" value="Genomic_DNA"/>
</dbReference>
<evidence type="ECO:0000256" key="1">
    <source>
        <dbReference type="SAM" id="MobiDB-lite"/>
    </source>
</evidence>
<feature type="compositionally biased region" description="Polar residues" evidence="1">
    <location>
        <begin position="1"/>
        <end position="11"/>
    </location>
</feature>
<dbReference type="Proteomes" id="UP000001396">
    <property type="component" value="Unassembled WGS sequence"/>
</dbReference>
<sequence>MVRKSTSSIPKSRSDEKYQTDKKEKSNHDEEIEDNSVSDNLFCEDTTSIIINNESSREQKLIELNTPAIPEDYKLSGIAQVPDRHFWNYTCRVSPNTLRYMEIDNLIETQDLELIEYYQTNFGLAFNRNIYDKYLFNGASYKETSNAEAIERNEQTIAKVMEILNKKKSIILNTTQRLAELEKSKYGNGGVPITESDVINMNGYMIRYYPFVMLNQEPFLPETDQQLGIVQFLFEEMKDPINTQAMATLFYAISNGLTRITNYIINNLDVSHYNFRFCYETFKCIYAAIQTKQFDVVDLIFEKWGKIFKENEVLNTIRSSDSFRALQLYIKHFPSATLGSTFHCANVGYMLDNLQAEEFGIKCDNIDKNLDFSSCGQYGLISIITAYLNYKKDRFNTNNLEAALYGAARYNQLAFLQEVHKLLPDYRFKMTTHIRVAKHYTNKTTVRYFKETFKLQTTKNNKKKKK</sequence>
<evidence type="ECO:0000313" key="2">
    <source>
        <dbReference type="EMBL" id="EFA86113.1"/>
    </source>
</evidence>
<dbReference type="InParanoid" id="D3AX44"/>
<evidence type="ECO:0000313" key="3">
    <source>
        <dbReference type="Proteomes" id="UP000001396"/>
    </source>
</evidence>
<keyword evidence="3" id="KW-1185">Reference proteome</keyword>
<gene>
    <name evidence="2" type="ORF">PPL_00673</name>
</gene>